<protein>
    <recommendedName>
        <fullName evidence="1">CHAT domain-containing protein</fullName>
    </recommendedName>
</protein>
<accession>B8HMM8</accession>
<name>B8HMM8_CYAP4</name>
<dbReference type="eggNOG" id="COG4995">
    <property type="taxonomic scope" value="Bacteria"/>
</dbReference>
<dbReference type="AlphaFoldDB" id="B8HMM8"/>
<evidence type="ECO:0000313" key="2">
    <source>
        <dbReference type="EMBL" id="ACL43643.1"/>
    </source>
</evidence>
<proteinExistence type="predicted"/>
<dbReference type="InterPro" id="IPR024983">
    <property type="entry name" value="CHAT_dom"/>
</dbReference>
<evidence type="ECO:0000259" key="1">
    <source>
        <dbReference type="Pfam" id="PF12770"/>
    </source>
</evidence>
<dbReference type="OrthoDB" id="433405at2"/>
<dbReference type="Pfam" id="PF12770">
    <property type="entry name" value="CHAT"/>
    <property type="match status" value="1"/>
</dbReference>
<dbReference type="KEGG" id="cyn:Cyan7425_1265"/>
<organism evidence="2">
    <name type="scientific">Cyanothece sp. (strain PCC 7425 / ATCC 29141)</name>
    <dbReference type="NCBI Taxonomy" id="395961"/>
    <lineage>
        <taxon>Bacteria</taxon>
        <taxon>Bacillati</taxon>
        <taxon>Cyanobacteriota</taxon>
        <taxon>Cyanophyceae</taxon>
        <taxon>Gomontiellales</taxon>
        <taxon>Cyanothecaceae</taxon>
        <taxon>Cyanothece</taxon>
    </lineage>
</organism>
<sequence>MSVRARWIALGLVLMTTGVSERGSTMVAQAAKPPEQPHTLTQPIHVEASRNIASKRLSHAPHTQPLNPVLAGLTPLLSPLKLAQLGQSDITNPIVPELIVPIGQGETGRVDLDNLPPAGIVNALEEAQSFQFASYFNAGLYGQTVTAEQIAERLNQLARLTGQRAAIIYTYITPKGLVLVAVLPQNSVGAQKPFRVLTASLDPTRLAQASSPDAPWLIRKQIPEALPADVQRIAREFRTEVSDPRKIRTTSYRPAAEQLYRWLVAPFKAELEANRIDTLVFCLDEGLRSLPVSALYDGQQFLVEQYNLALIPSFSLTNTRYERLGLNQAMLGMGISESTGGLSPLPAVAVEVPALTNQIWRGESKLNQQSTLDNLIQLTGTGQFRILHLATHAEFKRGDVNRSFIQLWNSRLQLSQLRQISRKSGWNPTLGLLVLSACQTALGSSEAELGFVGLAVQSGVETALGSLWRVSDEGSLGLMTGFYQQLAINATRSASLRQAQLAMLRGEIRINNGELRLPGQLQLALPAESRNVGNIDFKHPYYWSAFQLVGNWN</sequence>
<reference evidence="2" key="1">
    <citation type="submission" date="2009-01" db="EMBL/GenBank/DDBJ databases">
        <title>Complete sequence of chromosome Cyanothece sp. PCC 7425.</title>
        <authorList>
            <consortium name="US DOE Joint Genome Institute"/>
            <person name="Lucas S."/>
            <person name="Copeland A."/>
            <person name="Lapidus A."/>
            <person name="Glavina del Rio T."/>
            <person name="Dalin E."/>
            <person name="Tice H."/>
            <person name="Bruce D."/>
            <person name="Goodwin L."/>
            <person name="Pitluck S."/>
            <person name="Sims D."/>
            <person name="Meineke L."/>
            <person name="Brettin T."/>
            <person name="Detter J.C."/>
            <person name="Han C."/>
            <person name="Larimer F."/>
            <person name="Land M."/>
            <person name="Hauser L."/>
            <person name="Kyrpides N."/>
            <person name="Ovchinnikova G."/>
            <person name="Liberton M."/>
            <person name="Stoeckel J."/>
            <person name="Banerjee A."/>
            <person name="Singh A."/>
            <person name="Page L."/>
            <person name="Sato H."/>
            <person name="Zhao L."/>
            <person name="Sherman L."/>
            <person name="Pakrasi H."/>
            <person name="Richardson P."/>
        </authorList>
    </citation>
    <scope>NUCLEOTIDE SEQUENCE</scope>
    <source>
        <strain evidence="2">PCC 7425</strain>
    </source>
</reference>
<feature type="domain" description="CHAT" evidence="1">
    <location>
        <begin position="254"/>
        <end position="551"/>
    </location>
</feature>
<gene>
    <name evidence="2" type="ordered locus">Cyan7425_1265</name>
</gene>
<dbReference type="HOGENOM" id="CLU_019562_0_0_3"/>
<dbReference type="STRING" id="395961.Cyan7425_1265"/>
<dbReference type="EMBL" id="CP001344">
    <property type="protein sequence ID" value="ACL43643.1"/>
    <property type="molecule type" value="Genomic_DNA"/>
</dbReference>